<dbReference type="EMBL" id="JAOPGA020001778">
    <property type="protein sequence ID" value="KAL0491213.1"/>
    <property type="molecule type" value="Genomic_DNA"/>
</dbReference>
<dbReference type="InterPro" id="IPR017984">
    <property type="entry name" value="Chromo_dom_subgr"/>
</dbReference>
<dbReference type="CDD" id="cd00024">
    <property type="entry name" value="CD_CSD"/>
    <property type="match status" value="1"/>
</dbReference>
<dbReference type="AlphaFoldDB" id="A0AAW2ZQG0"/>
<dbReference type="Proteomes" id="UP001431209">
    <property type="component" value="Unassembled WGS sequence"/>
</dbReference>
<evidence type="ECO:0000256" key="3">
    <source>
        <dbReference type="SAM" id="MobiDB-lite"/>
    </source>
</evidence>
<evidence type="ECO:0000256" key="2">
    <source>
        <dbReference type="ARBA" id="ARBA00023242"/>
    </source>
</evidence>
<proteinExistence type="predicted"/>
<dbReference type="PROSITE" id="PS00598">
    <property type="entry name" value="CHROMO_1"/>
    <property type="match status" value="1"/>
</dbReference>
<organism evidence="5 6">
    <name type="scientific">Acrasis kona</name>
    <dbReference type="NCBI Taxonomy" id="1008807"/>
    <lineage>
        <taxon>Eukaryota</taxon>
        <taxon>Discoba</taxon>
        <taxon>Heterolobosea</taxon>
        <taxon>Tetramitia</taxon>
        <taxon>Eutetramitia</taxon>
        <taxon>Acrasidae</taxon>
        <taxon>Acrasis</taxon>
    </lineage>
</organism>
<evidence type="ECO:0000256" key="1">
    <source>
        <dbReference type="ARBA" id="ARBA00004123"/>
    </source>
</evidence>
<accession>A0AAW2ZQG0</accession>
<dbReference type="InterPro" id="IPR016197">
    <property type="entry name" value="Chromo-like_dom_sf"/>
</dbReference>
<feature type="compositionally biased region" description="Basic residues" evidence="3">
    <location>
        <begin position="111"/>
        <end position="123"/>
    </location>
</feature>
<feature type="domain" description="Chromo" evidence="4">
    <location>
        <begin position="197"/>
        <end position="249"/>
    </location>
</feature>
<comment type="caution">
    <text evidence="5">The sequence shown here is derived from an EMBL/GenBank/DDBJ whole genome shotgun (WGS) entry which is preliminary data.</text>
</comment>
<protein>
    <recommendedName>
        <fullName evidence="4">Chromo domain-containing protein</fullName>
    </recommendedName>
</protein>
<dbReference type="GO" id="GO:0005634">
    <property type="term" value="C:nucleus"/>
    <property type="evidence" value="ECO:0007669"/>
    <property type="project" value="UniProtKB-SubCell"/>
</dbReference>
<dbReference type="PROSITE" id="PS50013">
    <property type="entry name" value="CHROMO_2"/>
    <property type="match status" value="1"/>
</dbReference>
<dbReference type="Gene3D" id="2.40.50.40">
    <property type="match status" value="1"/>
</dbReference>
<feature type="compositionally biased region" description="Acidic residues" evidence="3">
    <location>
        <begin position="136"/>
        <end position="173"/>
    </location>
</feature>
<dbReference type="Pfam" id="PF00385">
    <property type="entry name" value="Chromo"/>
    <property type="match status" value="1"/>
</dbReference>
<sequence length="249" mass="29803">MDHIHPRTKKCTGRRKCNIPKRYNRNFIKELNEELVRIYQSYQPRSNERRIMVESMEDVFLRKDSTKLKDRYFEIIQQFDTNEVRKAELLESFHQQKRNSRINVAPLERRSSKRIKKINKLRNGKATYNESTGSENEADSEQESDQESEQESEQESDEESDEEIQEDGIDSENDLSHSEDETKERIEIESQDEEEVYEVEKILNKRITRGKVIYLLRWKGYGPEYDTWEPSCNLTCSELIKQYEDSINK</sequence>
<dbReference type="SMART" id="SM00298">
    <property type="entry name" value="CHROMO"/>
    <property type="match status" value="1"/>
</dbReference>
<evidence type="ECO:0000259" key="4">
    <source>
        <dbReference type="PROSITE" id="PS50013"/>
    </source>
</evidence>
<reference evidence="5 6" key="1">
    <citation type="submission" date="2024-03" db="EMBL/GenBank/DDBJ databases">
        <title>The Acrasis kona genome and developmental transcriptomes reveal deep origins of eukaryotic multicellular pathways.</title>
        <authorList>
            <person name="Sheikh S."/>
            <person name="Fu C.-J."/>
            <person name="Brown M.W."/>
            <person name="Baldauf S.L."/>
        </authorList>
    </citation>
    <scope>NUCLEOTIDE SEQUENCE [LARGE SCALE GENOMIC DNA]</scope>
    <source>
        <strain evidence="5 6">ATCC MYA-3509</strain>
    </source>
</reference>
<evidence type="ECO:0000313" key="6">
    <source>
        <dbReference type="Proteomes" id="UP001431209"/>
    </source>
</evidence>
<dbReference type="InterPro" id="IPR023779">
    <property type="entry name" value="Chromodomain_CS"/>
</dbReference>
<dbReference type="PANTHER" id="PTHR22812">
    <property type="entry name" value="CHROMOBOX PROTEIN"/>
    <property type="match status" value="1"/>
</dbReference>
<dbReference type="SUPFAM" id="SSF54160">
    <property type="entry name" value="Chromo domain-like"/>
    <property type="match status" value="1"/>
</dbReference>
<evidence type="ECO:0000313" key="5">
    <source>
        <dbReference type="EMBL" id="KAL0491213.1"/>
    </source>
</evidence>
<keyword evidence="2" id="KW-0539">Nucleus</keyword>
<feature type="compositionally biased region" description="Basic and acidic residues" evidence="3">
    <location>
        <begin position="174"/>
        <end position="188"/>
    </location>
</feature>
<dbReference type="InterPro" id="IPR023780">
    <property type="entry name" value="Chromo_domain"/>
</dbReference>
<keyword evidence="6" id="KW-1185">Reference proteome</keyword>
<dbReference type="InterPro" id="IPR051219">
    <property type="entry name" value="Heterochromatin_chromo-domain"/>
</dbReference>
<dbReference type="InterPro" id="IPR000953">
    <property type="entry name" value="Chromo/chromo_shadow_dom"/>
</dbReference>
<gene>
    <name evidence="5" type="ORF">AKO1_013300</name>
</gene>
<dbReference type="PRINTS" id="PR00504">
    <property type="entry name" value="CHROMODOMAIN"/>
</dbReference>
<name>A0AAW2ZQG0_9EUKA</name>
<feature type="region of interest" description="Disordered" evidence="3">
    <location>
        <begin position="101"/>
        <end position="193"/>
    </location>
</feature>
<comment type="subcellular location">
    <subcellularLocation>
        <location evidence="1">Nucleus</location>
    </subcellularLocation>
</comment>